<reference evidence="1 2" key="1">
    <citation type="journal article" date="2021" name="Nat. Commun.">
        <title>Genetic determinants of endophytism in the Arabidopsis root mycobiome.</title>
        <authorList>
            <person name="Mesny F."/>
            <person name="Miyauchi S."/>
            <person name="Thiergart T."/>
            <person name="Pickel B."/>
            <person name="Atanasova L."/>
            <person name="Karlsson M."/>
            <person name="Huettel B."/>
            <person name="Barry K.W."/>
            <person name="Haridas S."/>
            <person name="Chen C."/>
            <person name="Bauer D."/>
            <person name="Andreopoulos W."/>
            <person name="Pangilinan J."/>
            <person name="LaButti K."/>
            <person name="Riley R."/>
            <person name="Lipzen A."/>
            <person name="Clum A."/>
            <person name="Drula E."/>
            <person name="Henrissat B."/>
            <person name="Kohler A."/>
            <person name="Grigoriev I.V."/>
            <person name="Martin F.M."/>
            <person name="Hacquard S."/>
        </authorList>
    </citation>
    <scope>NUCLEOTIDE SEQUENCE [LARGE SCALE GENOMIC DNA]</scope>
    <source>
        <strain evidence="1 2">MPI-SDFR-AT-0079</strain>
    </source>
</reference>
<accession>A0ACB7PHM6</accession>
<name>A0ACB7PHM6_9PEZI</name>
<gene>
    <name evidence="1" type="ORF">F5144DRAFT_465336</name>
</gene>
<evidence type="ECO:0000313" key="2">
    <source>
        <dbReference type="Proteomes" id="UP000724584"/>
    </source>
</evidence>
<sequence>LAVDTRSRIPALPGSYFYINVPRQHSSVCVPITWWTDEENGFVSHIEVLINRNVPGGFKASLGGPYGGDLRMGSFETIVLAGQGMGIAGILPFVLSLVSRKKHDKENKRRGVAALHCDMTRSIDLIWNLDRNCQYECVAGYFESLAN</sequence>
<dbReference type="Proteomes" id="UP000724584">
    <property type="component" value="Unassembled WGS sequence"/>
</dbReference>
<feature type="non-terminal residue" evidence="1">
    <location>
        <position position="147"/>
    </location>
</feature>
<keyword evidence="2" id="KW-1185">Reference proteome</keyword>
<proteinExistence type="predicted"/>
<protein>
    <submittedName>
        <fullName evidence="1">Uncharacterized protein</fullName>
    </submittedName>
</protein>
<evidence type="ECO:0000313" key="1">
    <source>
        <dbReference type="EMBL" id="KAH6641113.1"/>
    </source>
</evidence>
<feature type="non-terminal residue" evidence="1">
    <location>
        <position position="1"/>
    </location>
</feature>
<organism evidence="1 2">
    <name type="scientific">Chaetomium tenue</name>
    <dbReference type="NCBI Taxonomy" id="1854479"/>
    <lineage>
        <taxon>Eukaryota</taxon>
        <taxon>Fungi</taxon>
        <taxon>Dikarya</taxon>
        <taxon>Ascomycota</taxon>
        <taxon>Pezizomycotina</taxon>
        <taxon>Sordariomycetes</taxon>
        <taxon>Sordariomycetidae</taxon>
        <taxon>Sordariales</taxon>
        <taxon>Chaetomiaceae</taxon>
        <taxon>Chaetomium</taxon>
    </lineage>
</organism>
<comment type="caution">
    <text evidence="1">The sequence shown here is derived from an EMBL/GenBank/DDBJ whole genome shotgun (WGS) entry which is preliminary data.</text>
</comment>
<dbReference type="EMBL" id="JAGIZQ010000002">
    <property type="protein sequence ID" value="KAH6641113.1"/>
    <property type="molecule type" value="Genomic_DNA"/>
</dbReference>